<proteinExistence type="predicted"/>
<dbReference type="Proteomes" id="UP000008367">
    <property type="component" value="Unassembled WGS sequence"/>
</dbReference>
<protein>
    <submittedName>
        <fullName evidence="1">Uncharacterized protein</fullName>
    </submittedName>
</protein>
<accession>A0A454D3W9</accession>
<name>A0A454D3W9_VIBHA</name>
<evidence type="ECO:0000313" key="2">
    <source>
        <dbReference type="Proteomes" id="UP000008367"/>
    </source>
</evidence>
<feature type="non-terminal residue" evidence="1">
    <location>
        <position position="10"/>
    </location>
</feature>
<organism evidence="1 2">
    <name type="scientific">Vibrio harveyi</name>
    <name type="common">Beneckea harveyi</name>
    <dbReference type="NCBI Taxonomy" id="669"/>
    <lineage>
        <taxon>Bacteria</taxon>
        <taxon>Pseudomonadati</taxon>
        <taxon>Pseudomonadota</taxon>
        <taxon>Gammaproteobacteria</taxon>
        <taxon>Vibrionales</taxon>
        <taxon>Vibrionaceae</taxon>
        <taxon>Vibrio</taxon>
    </lineage>
</organism>
<evidence type="ECO:0000313" key="1">
    <source>
        <dbReference type="EMBL" id="EKM33321.1"/>
    </source>
</evidence>
<sequence length="10" mass="1077">MSGISILDIE</sequence>
<comment type="caution">
    <text evidence="1">The sequence shown here is derived from an EMBL/GenBank/DDBJ whole genome shotgun (WGS) entry which is preliminary data.</text>
</comment>
<gene>
    <name evidence="1" type="ORF">VCHENC02_1208</name>
</gene>
<dbReference type="EMBL" id="AJSR01000339">
    <property type="protein sequence ID" value="EKM33321.1"/>
    <property type="molecule type" value="Genomic_DNA"/>
</dbReference>
<reference evidence="1 2" key="1">
    <citation type="submission" date="2012-10" db="EMBL/GenBank/DDBJ databases">
        <title>Genome sequence of Vibrio Cholerae HENC-02.</title>
        <authorList>
            <person name="Eppinger M."/>
            <person name="Hasan N.A."/>
            <person name="Sengamalay N."/>
            <person name="Hine E."/>
            <person name="Su Q."/>
            <person name="Daugherty S.C."/>
            <person name="Young S."/>
            <person name="Sadzewicz L."/>
            <person name="Tallon L."/>
            <person name="Cebula T.A."/>
            <person name="Ravel J."/>
            <person name="Colwell R.R."/>
        </authorList>
    </citation>
    <scope>NUCLEOTIDE SEQUENCE [LARGE SCALE GENOMIC DNA]</scope>
    <source>
        <strain evidence="1 2">HENC-02</strain>
    </source>
</reference>